<comment type="similarity">
    <text evidence="1">Belongs to the peptidase S1C family.</text>
</comment>
<dbReference type="InterPro" id="IPR051201">
    <property type="entry name" value="Chloro_Bact_Ser_Proteases"/>
</dbReference>
<dbReference type="Pfam" id="PF13365">
    <property type="entry name" value="Trypsin_2"/>
    <property type="match status" value="1"/>
</dbReference>
<dbReference type="Pfam" id="PF13180">
    <property type="entry name" value="PDZ_2"/>
    <property type="match status" value="1"/>
</dbReference>
<dbReference type="PANTHER" id="PTHR43343:SF3">
    <property type="entry name" value="PROTEASE DO-LIKE 8, CHLOROPLASTIC"/>
    <property type="match status" value="1"/>
</dbReference>
<dbReference type="InterPro" id="IPR009003">
    <property type="entry name" value="Peptidase_S1_PA"/>
</dbReference>
<evidence type="ECO:0000256" key="4">
    <source>
        <dbReference type="SAM" id="MobiDB-lite"/>
    </source>
</evidence>
<evidence type="ECO:0000313" key="8">
    <source>
        <dbReference type="Proteomes" id="UP000070646"/>
    </source>
</evidence>
<feature type="compositionally biased region" description="Basic and acidic residues" evidence="4">
    <location>
        <begin position="24"/>
        <end position="44"/>
    </location>
</feature>
<accession>A0A133N782</accession>
<dbReference type="GO" id="GO:0006508">
    <property type="term" value="P:proteolysis"/>
    <property type="evidence" value="ECO:0007669"/>
    <property type="project" value="UniProtKB-KW"/>
</dbReference>
<dbReference type="InterPro" id="IPR036034">
    <property type="entry name" value="PDZ_sf"/>
</dbReference>
<keyword evidence="5" id="KW-1133">Transmembrane helix</keyword>
<dbReference type="SUPFAM" id="SSF50156">
    <property type="entry name" value="PDZ domain-like"/>
    <property type="match status" value="1"/>
</dbReference>
<proteinExistence type="inferred from homology"/>
<dbReference type="PROSITE" id="PS50106">
    <property type="entry name" value="PDZ"/>
    <property type="match status" value="1"/>
</dbReference>
<dbReference type="SUPFAM" id="SSF50494">
    <property type="entry name" value="Trypsin-like serine proteases"/>
    <property type="match status" value="1"/>
</dbReference>
<dbReference type="Gene3D" id="2.30.42.10">
    <property type="match status" value="1"/>
</dbReference>
<evidence type="ECO:0000256" key="2">
    <source>
        <dbReference type="ARBA" id="ARBA00022670"/>
    </source>
</evidence>
<keyword evidence="5" id="KW-0472">Membrane</keyword>
<dbReference type="SMART" id="SM00228">
    <property type="entry name" value="PDZ"/>
    <property type="match status" value="1"/>
</dbReference>
<dbReference type="InterPro" id="IPR001478">
    <property type="entry name" value="PDZ"/>
</dbReference>
<dbReference type="GO" id="GO:0004252">
    <property type="term" value="F:serine-type endopeptidase activity"/>
    <property type="evidence" value="ECO:0007669"/>
    <property type="project" value="InterPro"/>
</dbReference>
<feature type="domain" description="PDZ" evidence="6">
    <location>
        <begin position="358"/>
        <end position="454"/>
    </location>
</feature>
<dbReference type="AlphaFoldDB" id="A0A133N782"/>
<name>A0A133N782_CLOPF</name>
<protein>
    <submittedName>
        <fullName evidence="7">Trypsin</fullName>
    </submittedName>
</protein>
<evidence type="ECO:0000256" key="3">
    <source>
        <dbReference type="ARBA" id="ARBA00022801"/>
    </source>
</evidence>
<dbReference type="PRINTS" id="PR00834">
    <property type="entry name" value="PROTEASES2C"/>
</dbReference>
<keyword evidence="2" id="KW-0645">Protease</keyword>
<dbReference type="InterPro" id="IPR043504">
    <property type="entry name" value="Peptidase_S1_PA_chymotrypsin"/>
</dbReference>
<dbReference type="Proteomes" id="UP000070646">
    <property type="component" value="Unassembled WGS sequence"/>
</dbReference>
<keyword evidence="5" id="KW-0812">Transmembrane</keyword>
<evidence type="ECO:0000259" key="6">
    <source>
        <dbReference type="PROSITE" id="PS50106"/>
    </source>
</evidence>
<gene>
    <name evidence="7" type="ORF">HMPREF3222_01426</name>
</gene>
<sequence>MFRRVWTMSDFNKKDENLNDYFGFDDKENKDLGSGKDTQDKENVELNNDTNQTNIEQTQHLNIDDKINSKEEVKQEEDPKVSDVKAKSLKESNDNSKNKKVKKKNGFKRGIAMIAGAVIVAMLGGAIGASGVYYAFKNRIPVSTLENTSNNAANPPAFKGEDGALTVPQVVEKVTPAVVGVSTKSLVRDQFFNVKEQEGLGSGFIINEEGYVVTNYHVINGAQEVKVIFSDGKEVNAKVINYDAERDIAVIKITDDVKMPGIAQLGDSSTVKAGEEVIAIGNPLGKEFSSTVTKGIVSSPNRKMKTENGNVLDYIQTDAAINPGNSGGPLINSKGEVIGINTAKKVGEDIEGIGFAIPINEVKTRLGSLSKPILKLGITARTVTPELAKENKLEEGVYVVGVQEFSPAEKAGLKIGDLIIEFGGKRVKTLEELNQAKSQYNDGDSVPVEIIRDGKKVNLNLTLVAN</sequence>
<dbReference type="InterPro" id="IPR001940">
    <property type="entry name" value="Peptidase_S1C"/>
</dbReference>
<feature type="compositionally biased region" description="Basic and acidic residues" evidence="4">
    <location>
        <begin position="62"/>
        <end position="97"/>
    </location>
</feature>
<dbReference type="CDD" id="cd06781">
    <property type="entry name" value="cpPDZ_BsHtra-like"/>
    <property type="match status" value="1"/>
</dbReference>
<dbReference type="Gene3D" id="2.40.10.10">
    <property type="entry name" value="Trypsin-like serine proteases"/>
    <property type="match status" value="2"/>
</dbReference>
<evidence type="ECO:0000256" key="1">
    <source>
        <dbReference type="ARBA" id="ARBA00010541"/>
    </source>
</evidence>
<comment type="caution">
    <text evidence="7">The sequence shown here is derived from an EMBL/GenBank/DDBJ whole genome shotgun (WGS) entry which is preliminary data.</text>
</comment>
<evidence type="ECO:0000256" key="5">
    <source>
        <dbReference type="SAM" id="Phobius"/>
    </source>
</evidence>
<feature type="compositionally biased region" description="Polar residues" evidence="4">
    <location>
        <begin position="45"/>
        <end position="61"/>
    </location>
</feature>
<dbReference type="PATRIC" id="fig|1502.174.peg.1439"/>
<dbReference type="PANTHER" id="PTHR43343">
    <property type="entry name" value="PEPTIDASE S12"/>
    <property type="match status" value="1"/>
</dbReference>
<dbReference type="EMBL" id="LRPU01000069">
    <property type="protein sequence ID" value="KXA12128.1"/>
    <property type="molecule type" value="Genomic_DNA"/>
</dbReference>
<reference evidence="7 8" key="1">
    <citation type="submission" date="2016-01" db="EMBL/GenBank/DDBJ databases">
        <authorList>
            <person name="Oliw E.H."/>
        </authorList>
    </citation>
    <scope>NUCLEOTIDE SEQUENCE [LARGE SCALE GENOMIC DNA]</scope>
    <source>
        <strain evidence="7 8">MJR7757A</strain>
    </source>
</reference>
<evidence type="ECO:0000313" key="7">
    <source>
        <dbReference type="EMBL" id="KXA12128.1"/>
    </source>
</evidence>
<feature type="region of interest" description="Disordered" evidence="4">
    <location>
        <begin position="18"/>
        <end position="102"/>
    </location>
</feature>
<feature type="transmembrane region" description="Helical" evidence="5">
    <location>
        <begin position="110"/>
        <end position="136"/>
    </location>
</feature>
<keyword evidence="3" id="KW-0378">Hydrolase</keyword>
<organism evidence="7 8">
    <name type="scientific">Clostridium perfringens</name>
    <dbReference type="NCBI Taxonomy" id="1502"/>
    <lineage>
        <taxon>Bacteria</taxon>
        <taxon>Bacillati</taxon>
        <taxon>Bacillota</taxon>
        <taxon>Clostridia</taxon>
        <taxon>Eubacteriales</taxon>
        <taxon>Clostridiaceae</taxon>
        <taxon>Clostridium</taxon>
    </lineage>
</organism>